<dbReference type="Proteomes" id="UP000250088">
    <property type="component" value="Chromosome"/>
</dbReference>
<keyword evidence="1" id="KW-0812">Transmembrane</keyword>
<accession>A0A2Z2I029</accession>
<dbReference type="AlphaFoldDB" id="A0A2Z2I029"/>
<keyword evidence="1" id="KW-1133">Transmembrane helix</keyword>
<feature type="transmembrane region" description="Helical" evidence="1">
    <location>
        <begin position="34"/>
        <end position="51"/>
    </location>
</feature>
<name>A0A2Z2I029_9EURY</name>
<evidence type="ECO:0000313" key="2">
    <source>
        <dbReference type="EMBL" id="ARS90794.1"/>
    </source>
</evidence>
<dbReference type="EMBL" id="CP019893">
    <property type="protein sequence ID" value="ARS90794.1"/>
    <property type="molecule type" value="Genomic_DNA"/>
</dbReference>
<evidence type="ECO:0000256" key="1">
    <source>
        <dbReference type="SAM" id="Phobius"/>
    </source>
</evidence>
<feature type="transmembrane region" description="Helical" evidence="1">
    <location>
        <begin position="12"/>
        <end position="28"/>
    </location>
</feature>
<proteinExistence type="predicted"/>
<protein>
    <submittedName>
        <fullName evidence="2">Uncharacterized protein</fullName>
    </submittedName>
</protein>
<organism evidence="2 3">
    <name type="scientific">Natrarchaeobaculum aegyptiacum</name>
    <dbReference type="NCBI Taxonomy" id="745377"/>
    <lineage>
        <taxon>Archaea</taxon>
        <taxon>Methanobacteriati</taxon>
        <taxon>Methanobacteriota</taxon>
        <taxon>Stenosarchaea group</taxon>
        <taxon>Halobacteria</taxon>
        <taxon>Halobacteriales</taxon>
        <taxon>Natrialbaceae</taxon>
        <taxon>Natrarchaeobaculum</taxon>
    </lineage>
</organism>
<reference evidence="3" key="1">
    <citation type="submission" date="2017-02" db="EMBL/GenBank/DDBJ databases">
        <title>Natronthermophilus aegyptiacus gen. nov.,sp. nov., an aerobic, extremely halophilic alkalithermophilic archaeon isolated from the athalassohaline Wadi An Natrun, Egypt.</title>
        <authorList>
            <person name="Zhao B."/>
        </authorList>
    </citation>
    <scope>NUCLEOTIDE SEQUENCE [LARGE SCALE GENOMIC DNA]</scope>
    <source>
        <strain evidence="3">JW/NM-HA 15</strain>
    </source>
</reference>
<keyword evidence="1" id="KW-0472">Membrane</keyword>
<sequence>MRFDFLPRSLSGASVLVVLAAFAIITVFAGAPSIGMYLFAGGVVYLAYLVVRRSHDRLKYGNQRPRRGGN</sequence>
<dbReference type="KEGG" id="naj:B1756_14400"/>
<keyword evidence="3" id="KW-1185">Reference proteome</keyword>
<evidence type="ECO:0000313" key="3">
    <source>
        <dbReference type="Proteomes" id="UP000250088"/>
    </source>
</evidence>
<gene>
    <name evidence="2" type="ORF">B1756_14400</name>
</gene>